<evidence type="ECO:0000256" key="4">
    <source>
        <dbReference type="SAM" id="MobiDB-lite"/>
    </source>
</evidence>
<dbReference type="AlphaFoldDB" id="A0AA87ZC82"/>
<keyword evidence="2" id="KW-0540">Nuclease</keyword>
<dbReference type="InterPro" id="IPR036104">
    <property type="entry name" value="BFN_sf"/>
</dbReference>
<comment type="function">
    <text evidence="3">Bifunctional nuclease with both RNase and DNase activities. Involved in basal defense response. Participates in abscisic acid-derived callose deposition following infection by a necrotrophic pathogen.</text>
</comment>
<dbReference type="GO" id="GO:0016567">
    <property type="term" value="P:protein ubiquitination"/>
    <property type="evidence" value="ECO:0007669"/>
    <property type="project" value="TreeGrafter"/>
</dbReference>
<dbReference type="GO" id="GO:0004518">
    <property type="term" value="F:nuclease activity"/>
    <property type="evidence" value="ECO:0007669"/>
    <property type="project" value="UniProtKB-UniRule"/>
</dbReference>
<name>A0AA87ZC82_FICCA</name>
<evidence type="ECO:0000256" key="2">
    <source>
        <dbReference type="ARBA" id="ARBA00022722"/>
    </source>
</evidence>
<accession>A0AA87ZC82</accession>
<dbReference type="GO" id="GO:0005634">
    <property type="term" value="C:nucleus"/>
    <property type="evidence" value="ECO:0007669"/>
    <property type="project" value="TreeGrafter"/>
</dbReference>
<keyword evidence="7" id="KW-1185">Reference proteome</keyword>
<reference evidence="6" key="1">
    <citation type="submission" date="2023-07" db="EMBL/GenBank/DDBJ databases">
        <title>draft genome sequence of fig (Ficus carica).</title>
        <authorList>
            <person name="Takahashi T."/>
            <person name="Nishimura K."/>
        </authorList>
    </citation>
    <scope>NUCLEOTIDE SEQUENCE</scope>
</reference>
<sequence>MTTDRLLLQVCLKATLSFFLHFNYLSLLPQSLQFSFTSLSLSLAVFSSSSSASECSAELTYASVQSPAASASAPPIIIFIIERMPAVRSLIPPGARWRFVFGSLPNPNGATFTGRSSSSAAATPPPPPPRAAADPVMAMMIPIVTVTTISKLPYSSQEDSRRRNLSSSPFSIHKKESRADANLIGPAFLQRFQYPTIFLKISCDGDFLLPIVVGEFAIERLLDAHWEDENEDSPDQFQFLRNLVEKLGYEVSMVKITERVVNTYFARLFFSKPGKKDILSVDARPSDAINVANRCKAPIYVNKQIVVTDAIRISYGMGRVRDTKSNYDVSLDSAADGPDFLSQELGLVKKINLAVKEERYKDAAMWKDKLQQLRKSIHGH</sequence>
<evidence type="ECO:0000256" key="3">
    <source>
        <dbReference type="ARBA" id="ARBA00025428"/>
    </source>
</evidence>
<evidence type="ECO:0000256" key="1">
    <source>
        <dbReference type="ARBA" id="ARBA00009095"/>
    </source>
</evidence>
<organism evidence="6 7">
    <name type="scientific">Ficus carica</name>
    <name type="common">Common fig</name>
    <dbReference type="NCBI Taxonomy" id="3494"/>
    <lineage>
        <taxon>Eukaryota</taxon>
        <taxon>Viridiplantae</taxon>
        <taxon>Streptophyta</taxon>
        <taxon>Embryophyta</taxon>
        <taxon>Tracheophyta</taxon>
        <taxon>Spermatophyta</taxon>
        <taxon>Magnoliopsida</taxon>
        <taxon>eudicotyledons</taxon>
        <taxon>Gunneridae</taxon>
        <taxon>Pentapetalae</taxon>
        <taxon>rosids</taxon>
        <taxon>fabids</taxon>
        <taxon>Rosales</taxon>
        <taxon>Moraceae</taxon>
        <taxon>Ficeae</taxon>
        <taxon>Ficus</taxon>
    </lineage>
</organism>
<evidence type="ECO:0000313" key="6">
    <source>
        <dbReference type="EMBL" id="GMN28860.1"/>
    </source>
</evidence>
<dbReference type="GO" id="GO:0030891">
    <property type="term" value="C:VCB complex"/>
    <property type="evidence" value="ECO:0007669"/>
    <property type="project" value="TreeGrafter"/>
</dbReference>
<comment type="similarity">
    <text evidence="1">Belongs to the bifunctional nuclease family.</text>
</comment>
<dbReference type="PANTHER" id="PTHR15160">
    <property type="entry name" value="VON HIPPEL-LINDAU PROTEIN"/>
    <property type="match status" value="1"/>
</dbReference>
<keyword evidence="2" id="KW-0378">Hydrolase</keyword>
<evidence type="ECO:0000313" key="7">
    <source>
        <dbReference type="Proteomes" id="UP001187192"/>
    </source>
</evidence>
<feature type="region of interest" description="Disordered" evidence="4">
    <location>
        <begin position="112"/>
        <end position="133"/>
    </location>
</feature>
<dbReference type="SUPFAM" id="SSF103256">
    <property type="entry name" value="Hypothetical protein TM0160"/>
    <property type="match status" value="1"/>
</dbReference>
<dbReference type="PANTHER" id="PTHR15160:SF1">
    <property type="entry name" value="VON HIPPEL-LINDAU DISEASE TUMOR SUPPRESSOR"/>
    <property type="match status" value="1"/>
</dbReference>
<dbReference type="Gene3D" id="3.10.690.10">
    <property type="entry name" value="Bifunctional nuclease domain"/>
    <property type="match status" value="1"/>
</dbReference>
<evidence type="ECO:0000259" key="5">
    <source>
        <dbReference type="PROSITE" id="PS51658"/>
    </source>
</evidence>
<dbReference type="PROSITE" id="PS51658">
    <property type="entry name" value="BFN"/>
    <property type="match status" value="1"/>
</dbReference>
<protein>
    <recommendedName>
        <fullName evidence="5">BFN domain-containing protein</fullName>
    </recommendedName>
</protein>
<dbReference type="EMBL" id="BTGU01000002">
    <property type="protein sequence ID" value="GMN28860.1"/>
    <property type="molecule type" value="Genomic_DNA"/>
</dbReference>
<dbReference type="InterPro" id="IPR003729">
    <property type="entry name" value="Bi_nuclease_dom"/>
</dbReference>
<dbReference type="Proteomes" id="UP001187192">
    <property type="component" value="Unassembled WGS sequence"/>
</dbReference>
<feature type="domain" description="BFN" evidence="5">
    <location>
        <begin position="178"/>
        <end position="313"/>
    </location>
</feature>
<dbReference type="Pfam" id="PF02577">
    <property type="entry name" value="BFN_dom"/>
    <property type="match status" value="1"/>
</dbReference>
<comment type="caution">
    <text evidence="6">The sequence shown here is derived from an EMBL/GenBank/DDBJ whole genome shotgun (WGS) entry which is preliminary data.</text>
</comment>
<proteinExistence type="inferred from homology"/>
<gene>
    <name evidence="6" type="ORF">TIFTF001_002215</name>
</gene>